<protein>
    <submittedName>
        <fullName evidence="9">Choline BCCT transporter BetT</fullName>
    </submittedName>
</protein>
<dbReference type="Proteomes" id="UP000664882">
    <property type="component" value="Unassembled WGS sequence"/>
</dbReference>
<evidence type="ECO:0000256" key="5">
    <source>
        <dbReference type="ARBA" id="ARBA00022692"/>
    </source>
</evidence>
<dbReference type="NCBIfam" id="NF007399">
    <property type="entry name" value="PRK09928.1"/>
    <property type="match status" value="1"/>
</dbReference>
<feature type="transmembrane region" description="Helical" evidence="8">
    <location>
        <begin position="17"/>
        <end position="35"/>
    </location>
</feature>
<evidence type="ECO:0000313" key="9">
    <source>
        <dbReference type="EMBL" id="MBO1519534.1"/>
    </source>
</evidence>
<dbReference type="NCBIfam" id="TIGR00842">
    <property type="entry name" value="bcct"/>
    <property type="match status" value="1"/>
</dbReference>
<evidence type="ECO:0000256" key="4">
    <source>
        <dbReference type="ARBA" id="ARBA00022475"/>
    </source>
</evidence>
<evidence type="ECO:0000313" key="10">
    <source>
        <dbReference type="Proteomes" id="UP000664882"/>
    </source>
</evidence>
<keyword evidence="4" id="KW-1003">Cell membrane</keyword>
<keyword evidence="5 8" id="KW-0812">Transmembrane</keyword>
<comment type="similarity">
    <text evidence="2">Belongs to the BCCT transporter (TC 2.A.15) family.</text>
</comment>
<dbReference type="Pfam" id="PF02028">
    <property type="entry name" value="BCCT"/>
    <property type="match status" value="1"/>
</dbReference>
<evidence type="ECO:0000256" key="2">
    <source>
        <dbReference type="ARBA" id="ARBA00005658"/>
    </source>
</evidence>
<sequence length="661" mass="73747">MDTEQPPSNRGTINPPVFYTSALLIICLVIFVGVLPQKSQQLFSQAQSWIVDNVSWFYILTLALTLIGTVFMAASRYGNIKLGPDHSEPDYSNTSWFAMLFSAGMGIGLMFFGVAEPVMHFLTPPTGEPGTVAAAREAIKITFFHWGLHVWALYAAVALILAFFSYRHGLPLTLRSALYPFIGERIYGPIGHAVDIFAIISTVLGIATTLGYGVLQINSGLNYLFDMPISANMQALLIIGITALATLSVVSGLDKGVKILSETNLVLAVCLLLLVLIFGPTALLLESFVENTGSYLSDIVSKTFNLYAYDKTDWLGGWTVFYWGWWISWSPFVGMFIARVSRGRSIRQFVVGILLVPSGFIFLWMTVFGNTSIHMIMEQGIVSLAETIQADSSLALFAFLEHFPFSSLLSFIAIIMVMLFFITSADSGSLVVDMLASGGQTRTPVWQRIFWASSTGVVAIVLLMSDGLNALQTATLVSALPFSVVLLVAFWGLLKALDTDATKRMLRQQSAVHHPPRQQQNEGGWQRRLRGIVMFPRRSHVNRFIDEVVLDAFEAVADELRKQGYHTAIINNQAAKQIKLEVKHSDEANFVYEVHPRAYVRPNNEAEDKNKTNDDRKYFRAEVHLTEGGQDYDIMGWSKDEVIEDIIDQYEHHMHFLHVVR</sequence>
<feature type="transmembrane region" description="Helical" evidence="8">
    <location>
        <begin position="476"/>
        <end position="497"/>
    </location>
</feature>
<feature type="transmembrane region" description="Helical" evidence="8">
    <location>
        <begin position="146"/>
        <end position="166"/>
    </location>
</feature>
<comment type="caution">
    <text evidence="9">The sequence shown here is derived from an EMBL/GenBank/DDBJ whole genome shotgun (WGS) entry which is preliminary data.</text>
</comment>
<accession>A0ABS3NG30</accession>
<feature type="transmembrane region" description="Helical" evidence="8">
    <location>
        <begin position="349"/>
        <end position="367"/>
    </location>
</feature>
<evidence type="ECO:0000256" key="6">
    <source>
        <dbReference type="ARBA" id="ARBA00022989"/>
    </source>
</evidence>
<feature type="transmembrane region" description="Helical" evidence="8">
    <location>
        <begin position="265"/>
        <end position="285"/>
    </location>
</feature>
<evidence type="ECO:0000256" key="3">
    <source>
        <dbReference type="ARBA" id="ARBA00022448"/>
    </source>
</evidence>
<dbReference type="InterPro" id="IPR018093">
    <property type="entry name" value="BCCT_CS"/>
</dbReference>
<feature type="transmembrane region" description="Helical" evidence="8">
    <location>
        <begin position="186"/>
        <end position="215"/>
    </location>
</feature>
<keyword evidence="10" id="KW-1185">Reference proteome</keyword>
<evidence type="ECO:0000256" key="1">
    <source>
        <dbReference type="ARBA" id="ARBA00004651"/>
    </source>
</evidence>
<keyword evidence="7 8" id="KW-0472">Membrane</keyword>
<evidence type="ECO:0000256" key="7">
    <source>
        <dbReference type="ARBA" id="ARBA00023136"/>
    </source>
</evidence>
<feature type="transmembrane region" description="Helical" evidence="8">
    <location>
        <begin position="95"/>
        <end position="115"/>
    </location>
</feature>
<feature type="transmembrane region" description="Helical" evidence="8">
    <location>
        <begin position="320"/>
        <end position="337"/>
    </location>
</feature>
<reference evidence="9 10" key="1">
    <citation type="submission" date="2021-03" db="EMBL/GenBank/DDBJ databases">
        <title>Oceanisphaera sp. nov., isolated from the intestine.</title>
        <authorList>
            <person name="Zhao L.-H."/>
            <person name="Shi L.-F."/>
        </authorList>
    </citation>
    <scope>NUCLEOTIDE SEQUENCE [LARGE SCALE GENOMIC DNA]</scope>
    <source>
        <strain evidence="9 10">DM8</strain>
    </source>
</reference>
<dbReference type="RefSeq" id="WP_208005407.1">
    <property type="nucleotide sequence ID" value="NZ_JAGDFX010000007.1"/>
</dbReference>
<evidence type="ECO:0000256" key="8">
    <source>
        <dbReference type="SAM" id="Phobius"/>
    </source>
</evidence>
<dbReference type="PROSITE" id="PS01303">
    <property type="entry name" value="BCCT"/>
    <property type="match status" value="1"/>
</dbReference>
<dbReference type="InterPro" id="IPR000060">
    <property type="entry name" value="BCCT_transptr"/>
</dbReference>
<gene>
    <name evidence="9" type="primary">betT</name>
    <name evidence="9" type="ORF">J3U76_07835</name>
</gene>
<comment type="subcellular location">
    <subcellularLocation>
        <location evidence="1">Cell membrane</location>
        <topology evidence="1">Multi-pass membrane protein</topology>
    </subcellularLocation>
</comment>
<keyword evidence="3" id="KW-0813">Transport</keyword>
<feature type="transmembrane region" description="Helical" evidence="8">
    <location>
        <begin position="55"/>
        <end position="74"/>
    </location>
</feature>
<feature type="transmembrane region" description="Helical" evidence="8">
    <location>
        <begin position="403"/>
        <end position="424"/>
    </location>
</feature>
<name>A0ABS3NG30_9GAMM</name>
<proteinExistence type="inferred from homology"/>
<keyword evidence="6 8" id="KW-1133">Transmembrane helix</keyword>
<dbReference type="PANTHER" id="PTHR30047:SF7">
    <property type="entry name" value="HIGH-AFFINITY CHOLINE TRANSPORT PROTEIN"/>
    <property type="match status" value="1"/>
</dbReference>
<organism evidence="9 10">
    <name type="scientific">Oceanisphaera pacifica</name>
    <dbReference type="NCBI Taxonomy" id="2818389"/>
    <lineage>
        <taxon>Bacteria</taxon>
        <taxon>Pseudomonadati</taxon>
        <taxon>Pseudomonadota</taxon>
        <taxon>Gammaproteobacteria</taxon>
        <taxon>Aeromonadales</taxon>
        <taxon>Aeromonadaceae</taxon>
        <taxon>Oceanisphaera</taxon>
    </lineage>
</organism>
<dbReference type="PANTHER" id="PTHR30047">
    <property type="entry name" value="HIGH-AFFINITY CHOLINE TRANSPORT PROTEIN-RELATED"/>
    <property type="match status" value="1"/>
</dbReference>
<feature type="transmembrane region" description="Helical" evidence="8">
    <location>
        <begin position="235"/>
        <end position="253"/>
    </location>
</feature>
<feature type="transmembrane region" description="Helical" evidence="8">
    <location>
        <begin position="445"/>
        <end position="464"/>
    </location>
</feature>
<dbReference type="EMBL" id="JAGDFX010000007">
    <property type="protein sequence ID" value="MBO1519534.1"/>
    <property type="molecule type" value="Genomic_DNA"/>
</dbReference>